<evidence type="ECO:0000313" key="3">
    <source>
        <dbReference type="EMBL" id="QHT24349.1"/>
    </source>
</evidence>
<dbReference type="PROSITE" id="PS50089">
    <property type="entry name" value="ZF_RING_2"/>
    <property type="match status" value="1"/>
</dbReference>
<evidence type="ECO:0000256" key="1">
    <source>
        <dbReference type="ARBA" id="ARBA00022737"/>
    </source>
</evidence>
<dbReference type="PROSITE" id="PS50096">
    <property type="entry name" value="IQ"/>
    <property type="match status" value="1"/>
</dbReference>
<proteinExistence type="predicted"/>
<dbReference type="SUPFAM" id="SSF48403">
    <property type="entry name" value="Ankyrin repeat"/>
    <property type="match status" value="1"/>
</dbReference>
<dbReference type="InterPro" id="IPR001841">
    <property type="entry name" value="Znf_RING"/>
</dbReference>
<dbReference type="CDD" id="cd16448">
    <property type="entry name" value="RING-H2"/>
    <property type="match status" value="1"/>
</dbReference>
<dbReference type="AlphaFoldDB" id="A0A6C0E7X1"/>
<dbReference type="PROSITE" id="PS50088">
    <property type="entry name" value="ANK_REPEAT"/>
    <property type="match status" value="2"/>
</dbReference>
<organism evidence="3">
    <name type="scientific">viral metagenome</name>
    <dbReference type="NCBI Taxonomy" id="1070528"/>
    <lineage>
        <taxon>unclassified sequences</taxon>
        <taxon>metagenomes</taxon>
        <taxon>organismal metagenomes</taxon>
    </lineage>
</organism>
<dbReference type="PROSITE" id="PS50297">
    <property type="entry name" value="ANK_REP_REGION"/>
    <property type="match status" value="1"/>
</dbReference>
<reference evidence="3" key="1">
    <citation type="journal article" date="2020" name="Nature">
        <title>Giant virus diversity and host interactions through global metagenomics.</title>
        <authorList>
            <person name="Schulz F."/>
            <person name="Roux S."/>
            <person name="Paez-Espino D."/>
            <person name="Jungbluth S."/>
            <person name="Walsh D.A."/>
            <person name="Denef V.J."/>
            <person name="McMahon K.D."/>
            <person name="Konstantinidis K.T."/>
            <person name="Eloe-Fadrosh E.A."/>
            <person name="Kyrpides N.C."/>
            <person name="Woyke T."/>
        </authorList>
    </citation>
    <scope>NUCLEOTIDE SEQUENCE</scope>
    <source>
        <strain evidence="3">GVMAG-M-3300023179-138</strain>
    </source>
</reference>
<dbReference type="SMART" id="SM00248">
    <property type="entry name" value="ANK"/>
    <property type="match status" value="3"/>
</dbReference>
<evidence type="ECO:0000259" key="2">
    <source>
        <dbReference type="PROSITE" id="PS50089"/>
    </source>
</evidence>
<feature type="domain" description="RING-type" evidence="2">
    <location>
        <begin position="3"/>
        <end position="47"/>
    </location>
</feature>
<dbReference type="CDD" id="cd23767">
    <property type="entry name" value="IQCD"/>
    <property type="match status" value="1"/>
</dbReference>
<dbReference type="Pfam" id="PF12796">
    <property type="entry name" value="Ank_2"/>
    <property type="match status" value="1"/>
</dbReference>
<dbReference type="SMART" id="SM00184">
    <property type="entry name" value="RING"/>
    <property type="match status" value="1"/>
</dbReference>
<protein>
    <recommendedName>
        <fullName evidence="2">RING-type domain-containing protein</fullName>
    </recommendedName>
</protein>
<dbReference type="EMBL" id="MN739744">
    <property type="protein sequence ID" value="QHT24349.1"/>
    <property type="molecule type" value="Genomic_DNA"/>
</dbReference>
<sequence length="292" mass="31285">MDCSICCDAITAATGRTVMSCGHEFHTACLVRWLQKPDGTGNCPYCRAEPTETERLVAVSESDSESDSETLEYLPPLMAAIRDHDAAAIATHLENADVHERCDSGKTALCYAVIHGEDAAATTLLLNGADLAVVGRLYDEKETVESALMAACENGSLPCVKAALATVSPNYVNPDTGITPLMAAVSNDLSCAVTKQLLAAGADVFAQDEFGWNAFMWLAENDTSFDYEGNTKSDIMAVLLTAAHPRLIPHCRKDKHVAATRIQATWRAYTIRTKSSSLPFQADSPPSTVLAP</sequence>
<dbReference type="SUPFAM" id="SSF57850">
    <property type="entry name" value="RING/U-box"/>
    <property type="match status" value="1"/>
</dbReference>
<dbReference type="InterPro" id="IPR013083">
    <property type="entry name" value="Znf_RING/FYVE/PHD"/>
</dbReference>
<dbReference type="InterPro" id="IPR036770">
    <property type="entry name" value="Ankyrin_rpt-contain_sf"/>
</dbReference>
<dbReference type="PANTHER" id="PTHR24161">
    <property type="entry name" value="ANK_REP_REGION DOMAIN-CONTAINING PROTEIN-RELATED"/>
    <property type="match status" value="1"/>
</dbReference>
<dbReference type="Gene3D" id="3.30.40.10">
    <property type="entry name" value="Zinc/RING finger domain, C3HC4 (zinc finger)"/>
    <property type="match status" value="1"/>
</dbReference>
<dbReference type="Gene3D" id="1.25.40.20">
    <property type="entry name" value="Ankyrin repeat-containing domain"/>
    <property type="match status" value="1"/>
</dbReference>
<keyword evidence="1" id="KW-0677">Repeat</keyword>
<dbReference type="PANTHER" id="PTHR24161:SF85">
    <property type="entry name" value="PALMITOYLTRANSFERASE HIP14"/>
    <property type="match status" value="1"/>
</dbReference>
<dbReference type="InterPro" id="IPR002110">
    <property type="entry name" value="Ankyrin_rpt"/>
</dbReference>
<dbReference type="Pfam" id="PF13639">
    <property type="entry name" value="zf-RING_2"/>
    <property type="match status" value="1"/>
</dbReference>
<name>A0A6C0E7X1_9ZZZZ</name>
<accession>A0A6C0E7X1</accession>